<comment type="caution">
    <text evidence="2">The sequence shown here is derived from an EMBL/GenBank/DDBJ whole genome shotgun (WGS) entry which is preliminary data.</text>
</comment>
<reference evidence="2" key="1">
    <citation type="submission" date="2020-08" db="EMBL/GenBank/DDBJ databases">
        <title>Multicomponent nature underlies the extraordinary mechanical properties of spider dragline silk.</title>
        <authorList>
            <person name="Kono N."/>
            <person name="Nakamura H."/>
            <person name="Mori M."/>
            <person name="Yoshida Y."/>
            <person name="Ohtoshi R."/>
            <person name="Malay A.D."/>
            <person name="Moran D.A.P."/>
            <person name="Tomita M."/>
            <person name="Numata K."/>
            <person name="Arakawa K."/>
        </authorList>
    </citation>
    <scope>NUCLEOTIDE SEQUENCE</scope>
</reference>
<feature type="region of interest" description="Disordered" evidence="1">
    <location>
        <begin position="13"/>
        <end position="38"/>
    </location>
</feature>
<gene>
    <name evidence="2" type="ORF">NPIL_484091</name>
</gene>
<protein>
    <submittedName>
        <fullName evidence="2">Uncharacterized protein</fullName>
    </submittedName>
</protein>
<dbReference type="EMBL" id="BMAW01066858">
    <property type="protein sequence ID" value="GFT56657.1"/>
    <property type="molecule type" value="Genomic_DNA"/>
</dbReference>
<name>A0A8X6PBP1_NEPPI</name>
<sequence length="99" mass="10577">MVVKEVGVEVLHHLPELGADGPQGPGGRGDERPFGGPEFQDYLVMGAPASRAPLLQVRSELTLGQQEALAVQQHAFLHADAQKAVHLEGISKNRSFKSA</sequence>
<evidence type="ECO:0000313" key="3">
    <source>
        <dbReference type="Proteomes" id="UP000887013"/>
    </source>
</evidence>
<evidence type="ECO:0000313" key="2">
    <source>
        <dbReference type="EMBL" id="GFT56657.1"/>
    </source>
</evidence>
<keyword evidence="3" id="KW-1185">Reference proteome</keyword>
<organism evidence="2 3">
    <name type="scientific">Nephila pilipes</name>
    <name type="common">Giant wood spider</name>
    <name type="synonym">Nephila maculata</name>
    <dbReference type="NCBI Taxonomy" id="299642"/>
    <lineage>
        <taxon>Eukaryota</taxon>
        <taxon>Metazoa</taxon>
        <taxon>Ecdysozoa</taxon>
        <taxon>Arthropoda</taxon>
        <taxon>Chelicerata</taxon>
        <taxon>Arachnida</taxon>
        <taxon>Araneae</taxon>
        <taxon>Araneomorphae</taxon>
        <taxon>Entelegynae</taxon>
        <taxon>Araneoidea</taxon>
        <taxon>Nephilidae</taxon>
        <taxon>Nephila</taxon>
    </lineage>
</organism>
<proteinExistence type="predicted"/>
<accession>A0A8X6PBP1</accession>
<evidence type="ECO:0000256" key="1">
    <source>
        <dbReference type="SAM" id="MobiDB-lite"/>
    </source>
</evidence>
<dbReference type="AlphaFoldDB" id="A0A8X6PBP1"/>
<dbReference type="Proteomes" id="UP000887013">
    <property type="component" value="Unassembled WGS sequence"/>
</dbReference>